<keyword evidence="1" id="KW-0479">Metal-binding</keyword>
<dbReference type="Gene3D" id="3.40.50.300">
    <property type="entry name" value="P-loop containing nucleotide triphosphate hydrolases"/>
    <property type="match status" value="2"/>
</dbReference>
<dbReference type="PANTHER" id="PTHR11472">
    <property type="entry name" value="DNA REPAIR DEAD HELICASE RAD3/XP-D SUBFAMILY MEMBER"/>
    <property type="match status" value="1"/>
</dbReference>
<evidence type="ECO:0000256" key="3">
    <source>
        <dbReference type="ARBA" id="ARBA00022801"/>
    </source>
</evidence>
<reference evidence="12 13" key="1">
    <citation type="submission" date="2023-07" db="EMBL/GenBank/DDBJ databases">
        <title>Sorghum-associated microbial communities from plants grown in Nebraska, USA.</title>
        <authorList>
            <person name="Schachtman D."/>
        </authorList>
    </citation>
    <scope>NUCLEOTIDE SEQUENCE [LARGE SCALE GENOMIC DNA]</scope>
    <source>
        <strain evidence="12 13">4249</strain>
    </source>
</reference>
<dbReference type="EC" id="3.6.4.12" evidence="12"/>
<keyword evidence="2" id="KW-0547">Nucleotide-binding</keyword>
<evidence type="ECO:0000256" key="5">
    <source>
        <dbReference type="ARBA" id="ARBA00022840"/>
    </source>
</evidence>
<evidence type="ECO:0000256" key="8">
    <source>
        <dbReference type="ARBA" id="ARBA00023125"/>
    </source>
</evidence>
<keyword evidence="4 12" id="KW-0347">Helicase</keyword>
<evidence type="ECO:0000256" key="6">
    <source>
        <dbReference type="ARBA" id="ARBA00023004"/>
    </source>
</evidence>
<accession>A0ABU1WIG4</accession>
<keyword evidence="5" id="KW-0067">ATP-binding</keyword>
<dbReference type="Pfam" id="PF13307">
    <property type="entry name" value="Helicase_C_2"/>
    <property type="match status" value="1"/>
</dbReference>
<dbReference type="InterPro" id="IPR006555">
    <property type="entry name" value="ATP-dep_Helicase_C"/>
</dbReference>
<evidence type="ECO:0000256" key="10">
    <source>
        <dbReference type="ARBA" id="ARBA00038058"/>
    </source>
</evidence>
<evidence type="ECO:0000313" key="13">
    <source>
        <dbReference type="Proteomes" id="UP001265700"/>
    </source>
</evidence>
<dbReference type="PROSITE" id="PS51193">
    <property type="entry name" value="HELICASE_ATP_BIND_2"/>
    <property type="match status" value="1"/>
</dbReference>
<dbReference type="EMBL" id="JAVDWU010000001">
    <property type="protein sequence ID" value="MDR7148839.1"/>
    <property type="molecule type" value="Genomic_DNA"/>
</dbReference>
<keyword evidence="13" id="KW-1185">Reference proteome</keyword>
<gene>
    <name evidence="12" type="ORF">J2W49_000767</name>
</gene>
<dbReference type="Pfam" id="PF06733">
    <property type="entry name" value="DEAD_2"/>
    <property type="match status" value="1"/>
</dbReference>
<comment type="caution">
    <text evidence="12">The sequence shown here is derived from an EMBL/GenBank/DDBJ whole genome shotgun (WGS) entry which is preliminary data.</text>
</comment>
<keyword evidence="7" id="KW-0411">Iron-sulfur</keyword>
<evidence type="ECO:0000256" key="1">
    <source>
        <dbReference type="ARBA" id="ARBA00022723"/>
    </source>
</evidence>
<sequence>MKDLERRVLDAWAEGGAMARGGLQPRTGQIDMARRVADAITRQGCLAVEAGTGIGKTFAYLVPLLLSGQRAVLSTATHVLQAQLAQCDIPAVSRWLGIPVRVAVLKGRSSYVCLHRLEQACQENGGRMRDPALSVQLETVRHWAKGSHQGDFSELDGWDGQLPLAALAGSTSENCLGSVCPRVADCHYFRARRQAMSADWVVVNHHLFFAETVGRTPDDANLLTARSVVVFDEAHHLNDVGTQQLGIVVGARRLRAFAGDLVNQGNRWARGLRPWSHLALSIDQAIRQIDGLAKDVSLAGRRRSRWESGVPKGIYSDAWITAAVALDTALRSAFEGLRGTSTAAPDLGRLLERAHELVLAWRRLAQGSESAEAHEVCWMDWGEEGGNSAGWAIVCAPLESARFFQELMDRAEFDANSWIFTSATLGNDASLSWFTGRLGLLARDGVQTARIPSPFHSGAPMALYVPQHLPLPSEPEHSIALADSVANWAAQLGGRTLVLTTTLRAANRIAHRLRWQIAQGGCDGLDVLDESMHARGRLLERFRASGTAIGEGSDLPTRAAVLVASMGFWEGVDLAGDVLQLLVIDKLPFPPPDDPVMEARSRQLSGKGLDPFVHGLLSEAEQALKQGLGRLIRSADDRGVAVIGDKRLLFRGYGLRLLSSLPPHRQLMDEGEMTAELTALRLTRASTRDQKLS</sequence>
<keyword evidence="3 12" id="KW-0378">Hydrolase</keyword>
<evidence type="ECO:0000256" key="2">
    <source>
        <dbReference type="ARBA" id="ARBA00022741"/>
    </source>
</evidence>
<evidence type="ECO:0000256" key="9">
    <source>
        <dbReference type="ARBA" id="ARBA00023235"/>
    </source>
</evidence>
<dbReference type="InterPro" id="IPR014013">
    <property type="entry name" value="Helic_SF1/SF2_ATP-bd_DinG/Rad3"/>
</dbReference>
<dbReference type="GO" id="GO:0003678">
    <property type="term" value="F:DNA helicase activity"/>
    <property type="evidence" value="ECO:0007669"/>
    <property type="project" value="UniProtKB-EC"/>
</dbReference>
<organism evidence="12 13">
    <name type="scientific">Hydrogenophaga palleronii</name>
    <dbReference type="NCBI Taxonomy" id="65655"/>
    <lineage>
        <taxon>Bacteria</taxon>
        <taxon>Pseudomonadati</taxon>
        <taxon>Pseudomonadota</taxon>
        <taxon>Betaproteobacteria</taxon>
        <taxon>Burkholderiales</taxon>
        <taxon>Comamonadaceae</taxon>
        <taxon>Hydrogenophaga</taxon>
    </lineage>
</organism>
<dbReference type="GO" id="GO:0016787">
    <property type="term" value="F:hydrolase activity"/>
    <property type="evidence" value="ECO:0007669"/>
    <property type="project" value="UniProtKB-KW"/>
</dbReference>
<protein>
    <submittedName>
        <fullName evidence="12">ATP-dependent DNA helicase DinG</fullName>
        <ecNumber evidence="12">3.6.4.12</ecNumber>
    </submittedName>
</protein>
<dbReference type="PANTHER" id="PTHR11472:SF34">
    <property type="entry name" value="REGULATOR OF TELOMERE ELONGATION HELICASE 1"/>
    <property type="match status" value="1"/>
</dbReference>
<evidence type="ECO:0000256" key="7">
    <source>
        <dbReference type="ARBA" id="ARBA00023014"/>
    </source>
</evidence>
<feature type="domain" description="Helicase ATP-binding" evidence="11">
    <location>
        <begin position="15"/>
        <end position="303"/>
    </location>
</feature>
<keyword evidence="6" id="KW-0408">Iron</keyword>
<comment type="similarity">
    <text evidence="10">Belongs to the helicase family. DinG subfamily.</text>
</comment>
<dbReference type="InterPro" id="IPR045028">
    <property type="entry name" value="DinG/Rad3-like"/>
</dbReference>
<dbReference type="SUPFAM" id="SSF52540">
    <property type="entry name" value="P-loop containing nucleoside triphosphate hydrolases"/>
    <property type="match status" value="1"/>
</dbReference>
<proteinExistence type="inferred from homology"/>
<dbReference type="InterPro" id="IPR027417">
    <property type="entry name" value="P-loop_NTPase"/>
</dbReference>
<evidence type="ECO:0000313" key="12">
    <source>
        <dbReference type="EMBL" id="MDR7148839.1"/>
    </source>
</evidence>
<dbReference type="InterPro" id="IPR010614">
    <property type="entry name" value="RAD3-like_helicase_DEAD"/>
</dbReference>
<dbReference type="RefSeq" id="WP_310311751.1">
    <property type="nucleotide sequence ID" value="NZ_JAVDWU010000001.1"/>
</dbReference>
<keyword evidence="9" id="KW-0413">Isomerase</keyword>
<evidence type="ECO:0000256" key="4">
    <source>
        <dbReference type="ARBA" id="ARBA00022806"/>
    </source>
</evidence>
<name>A0ABU1WIG4_9BURK</name>
<keyword evidence="8" id="KW-0238">DNA-binding</keyword>
<evidence type="ECO:0000259" key="11">
    <source>
        <dbReference type="PROSITE" id="PS51193"/>
    </source>
</evidence>
<dbReference type="SMART" id="SM00491">
    <property type="entry name" value="HELICc2"/>
    <property type="match status" value="1"/>
</dbReference>
<dbReference type="Proteomes" id="UP001265700">
    <property type="component" value="Unassembled WGS sequence"/>
</dbReference>